<dbReference type="EMBL" id="PYGA01000018">
    <property type="protein sequence ID" value="PSK92355.1"/>
    <property type="molecule type" value="Genomic_DNA"/>
</dbReference>
<feature type="transmembrane region" description="Helical" evidence="8">
    <location>
        <begin position="321"/>
        <end position="342"/>
    </location>
</feature>
<feature type="transmembrane region" description="Helical" evidence="8">
    <location>
        <begin position="21"/>
        <end position="42"/>
    </location>
</feature>
<evidence type="ECO:0000313" key="10">
    <source>
        <dbReference type="EMBL" id="PSK92355.1"/>
    </source>
</evidence>
<keyword evidence="4 8" id="KW-0812">Transmembrane</keyword>
<name>A0A2P8D565_9ACTN</name>
<dbReference type="PANTHER" id="PTHR23513">
    <property type="entry name" value="INTEGRAL MEMBRANE EFFLUX PROTEIN-RELATED"/>
    <property type="match status" value="1"/>
</dbReference>
<dbReference type="GO" id="GO:0005886">
    <property type="term" value="C:plasma membrane"/>
    <property type="evidence" value="ECO:0007669"/>
    <property type="project" value="UniProtKB-SubCell"/>
</dbReference>
<dbReference type="OrthoDB" id="3542743at2"/>
<dbReference type="InterPro" id="IPR036259">
    <property type="entry name" value="MFS_trans_sf"/>
</dbReference>
<dbReference type="PANTHER" id="PTHR23513:SF6">
    <property type="entry name" value="MAJOR FACILITATOR SUPERFAMILY ASSOCIATED DOMAIN-CONTAINING PROTEIN"/>
    <property type="match status" value="1"/>
</dbReference>
<dbReference type="Pfam" id="PF05977">
    <property type="entry name" value="MFS_3"/>
    <property type="match status" value="1"/>
</dbReference>
<feature type="transmembrane region" description="Helical" evidence="8">
    <location>
        <begin position="296"/>
        <end position="315"/>
    </location>
</feature>
<feature type="transmembrane region" description="Helical" evidence="8">
    <location>
        <begin position="384"/>
        <end position="404"/>
    </location>
</feature>
<evidence type="ECO:0000256" key="5">
    <source>
        <dbReference type="ARBA" id="ARBA00022989"/>
    </source>
</evidence>
<evidence type="ECO:0000256" key="3">
    <source>
        <dbReference type="ARBA" id="ARBA00022475"/>
    </source>
</evidence>
<feature type="transmembrane region" description="Helical" evidence="8">
    <location>
        <begin position="263"/>
        <end position="284"/>
    </location>
</feature>
<keyword evidence="6 8" id="KW-0472">Membrane</keyword>
<dbReference type="RefSeq" id="WP_106585359.1">
    <property type="nucleotide sequence ID" value="NZ_PYGA01000018.1"/>
</dbReference>
<dbReference type="Proteomes" id="UP000240542">
    <property type="component" value="Unassembled WGS sequence"/>
</dbReference>
<dbReference type="InterPro" id="IPR010290">
    <property type="entry name" value="TM_effector"/>
</dbReference>
<reference evidence="10 11" key="1">
    <citation type="submission" date="2018-03" db="EMBL/GenBank/DDBJ databases">
        <title>Genomic Encyclopedia of Archaeal and Bacterial Type Strains, Phase II (KMG-II): from individual species to whole genera.</title>
        <authorList>
            <person name="Goeker M."/>
        </authorList>
    </citation>
    <scope>NUCLEOTIDE SEQUENCE [LARGE SCALE GENOMIC DNA]</scope>
    <source>
        <strain evidence="10 11">DSM 45312</strain>
    </source>
</reference>
<evidence type="ECO:0000256" key="6">
    <source>
        <dbReference type="ARBA" id="ARBA00023136"/>
    </source>
</evidence>
<evidence type="ECO:0000256" key="4">
    <source>
        <dbReference type="ARBA" id="ARBA00022692"/>
    </source>
</evidence>
<evidence type="ECO:0000313" key="11">
    <source>
        <dbReference type="Proteomes" id="UP000240542"/>
    </source>
</evidence>
<proteinExistence type="predicted"/>
<evidence type="ECO:0000256" key="2">
    <source>
        <dbReference type="ARBA" id="ARBA00022448"/>
    </source>
</evidence>
<feature type="region of interest" description="Disordered" evidence="7">
    <location>
        <begin position="417"/>
        <end position="444"/>
    </location>
</feature>
<comment type="caution">
    <text evidence="10">The sequence shown here is derived from an EMBL/GenBank/DDBJ whole genome shotgun (WGS) entry which is preliminary data.</text>
</comment>
<sequence>MSMVGGVGTERVAPLRRNRAFQVLWLGQCVSQFGNVTAVLAYPLLVLTLHGSAAWAGVLGSIAYAVGLAARLPAGAICDRADRRRIMIVSEVGRAAAMVVLTAAVIAGVVPIWLIIVVAAVDGVALEFFRFAGRSALRHVVHPSQVPVALAANEARSQSAALAGPAAGGWLFAVGTWLPFGVNALAHALTAAMVATLRRPLQKRPQRHADRRRPFHTEVREGFAWLRRAPEVRVLLISAIGPNLVFGGATLVIVAAAHDQGSGGAVIGTALSAASLGGVAGALAAPTLMRALTPTALLFSASWLLPAVLFGLAAAPGVGAMALLLGVAVFTVPLLNTLLSTYQVRFTPDGLQGRVFSVSSFITGAAQPFGPLLGGVVYETSGGTAAFLTLAAVLALSASVVTALPSARRLRPIAWAAPDAPPASPEETAPGGSHGEPEHGSARG</sequence>
<feature type="compositionally biased region" description="Basic and acidic residues" evidence="7">
    <location>
        <begin position="435"/>
        <end position="444"/>
    </location>
</feature>
<evidence type="ECO:0000256" key="7">
    <source>
        <dbReference type="SAM" id="MobiDB-lite"/>
    </source>
</evidence>
<feature type="transmembrane region" description="Helical" evidence="8">
    <location>
        <begin position="177"/>
        <end position="197"/>
    </location>
</feature>
<dbReference type="InterPro" id="IPR020846">
    <property type="entry name" value="MFS_dom"/>
</dbReference>
<dbReference type="AlphaFoldDB" id="A0A2P8D565"/>
<keyword evidence="5 8" id="KW-1133">Transmembrane helix</keyword>
<keyword evidence="2" id="KW-0813">Transport</keyword>
<feature type="transmembrane region" description="Helical" evidence="8">
    <location>
        <begin position="354"/>
        <end position="378"/>
    </location>
</feature>
<accession>A0A2P8D565</accession>
<feature type="transmembrane region" description="Helical" evidence="8">
    <location>
        <begin position="95"/>
        <end position="121"/>
    </location>
</feature>
<protein>
    <submittedName>
        <fullName evidence="10">Putative MFS family arabinose efflux permease</fullName>
    </submittedName>
</protein>
<dbReference type="Gene3D" id="1.20.1250.20">
    <property type="entry name" value="MFS general substrate transporter like domains"/>
    <property type="match status" value="1"/>
</dbReference>
<dbReference type="SUPFAM" id="SSF103473">
    <property type="entry name" value="MFS general substrate transporter"/>
    <property type="match status" value="1"/>
</dbReference>
<dbReference type="PROSITE" id="PS50850">
    <property type="entry name" value="MFS"/>
    <property type="match status" value="1"/>
</dbReference>
<comment type="subcellular location">
    <subcellularLocation>
        <location evidence="1">Cell membrane</location>
        <topology evidence="1">Multi-pass membrane protein</topology>
    </subcellularLocation>
</comment>
<evidence type="ECO:0000259" key="9">
    <source>
        <dbReference type="PROSITE" id="PS50850"/>
    </source>
</evidence>
<feature type="domain" description="Major facilitator superfamily (MFS) profile" evidence="9">
    <location>
        <begin position="20"/>
        <end position="409"/>
    </location>
</feature>
<feature type="transmembrane region" description="Helical" evidence="8">
    <location>
        <begin position="234"/>
        <end position="257"/>
    </location>
</feature>
<feature type="transmembrane region" description="Helical" evidence="8">
    <location>
        <begin position="54"/>
        <end position="74"/>
    </location>
</feature>
<gene>
    <name evidence="10" type="ORF">CLV63_118116</name>
</gene>
<evidence type="ECO:0000256" key="8">
    <source>
        <dbReference type="SAM" id="Phobius"/>
    </source>
</evidence>
<organism evidence="10 11">
    <name type="scientific">Murinocardiopsis flavida</name>
    <dbReference type="NCBI Taxonomy" id="645275"/>
    <lineage>
        <taxon>Bacteria</taxon>
        <taxon>Bacillati</taxon>
        <taxon>Actinomycetota</taxon>
        <taxon>Actinomycetes</taxon>
        <taxon>Streptosporangiales</taxon>
        <taxon>Nocardiopsidaceae</taxon>
        <taxon>Murinocardiopsis</taxon>
    </lineage>
</organism>
<dbReference type="CDD" id="cd06173">
    <property type="entry name" value="MFS_MefA_like"/>
    <property type="match status" value="1"/>
</dbReference>
<evidence type="ECO:0000256" key="1">
    <source>
        <dbReference type="ARBA" id="ARBA00004651"/>
    </source>
</evidence>
<dbReference type="GO" id="GO:0022857">
    <property type="term" value="F:transmembrane transporter activity"/>
    <property type="evidence" value="ECO:0007669"/>
    <property type="project" value="InterPro"/>
</dbReference>
<keyword evidence="11" id="KW-1185">Reference proteome</keyword>
<keyword evidence="3" id="KW-1003">Cell membrane</keyword>